<dbReference type="EMBL" id="CH471099">
    <property type="protein sequence ID" value="EAW89479.1"/>
    <property type="molecule type" value="Genomic_DNA"/>
</dbReference>
<dbReference type="ChiTaRS" id="FLJ45079">
    <property type="organism name" value="human"/>
</dbReference>
<reference evidence="3" key="1">
    <citation type="journal article" date="2001" name="Science">
        <title>The sequence of the human genome.</title>
        <authorList>
            <person name="Venter J.C."/>
            <person name="Adams M.D."/>
            <person name="Myers E.W."/>
            <person name="Li P.W."/>
            <person name="Mural R.J."/>
            <person name="Sutton G.G."/>
            <person name="Smith H.O."/>
            <person name="Yandell M."/>
            <person name="Evans C.A."/>
            <person name="Holt R.A."/>
            <person name="Gocayne J.D."/>
            <person name="Amanatides P."/>
            <person name="Ballew R.M."/>
            <person name="Huson D.H."/>
            <person name="Wortman J.R."/>
            <person name="Zhang Q."/>
            <person name="Kodira C.D."/>
            <person name="Zheng X.H."/>
            <person name="Chen L."/>
            <person name="Skupski M."/>
            <person name="Subramanian G."/>
            <person name="Thomas P.D."/>
            <person name="Zhang J."/>
            <person name="Gabor Miklos G.L."/>
            <person name="Nelson C."/>
            <person name="Broder S."/>
            <person name="Clark A.G."/>
            <person name="Nadeau J."/>
            <person name="McKusick V.A."/>
            <person name="Zinder N."/>
            <person name="Levine A.J."/>
            <person name="Roberts R.J."/>
            <person name="Simon M."/>
            <person name="Slayman C."/>
            <person name="Hunkapiller M."/>
            <person name="Bolanos R."/>
            <person name="Delcher A."/>
            <person name="Dew I."/>
            <person name="Fasulo D."/>
            <person name="Flanigan M."/>
            <person name="Florea L."/>
            <person name="Halpern A."/>
            <person name="Hannenhalli S."/>
            <person name="Kravitz S."/>
            <person name="Levy S."/>
            <person name="Mobarry C."/>
            <person name="Reinert K."/>
            <person name="Remington K."/>
            <person name="Abu-Threideh J."/>
            <person name="Beasley E."/>
            <person name="Biddick K."/>
            <person name="Bonazzi V."/>
            <person name="Brandon R."/>
            <person name="Cargill M."/>
            <person name="Chandramouliswaran I."/>
            <person name="Charlab R."/>
            <person name="Chaturvedi K."/>
            <person name="Deng Z."/>
            <person name="Di Francesco V."/>
            <person name="Dunn P."/>
            <person name="Eilbeck K."/>
            <person name="Evangelista C."/>
            <person name="Gabrielian A.E."/>
            <person name="Gan W."/>
            <person name="Ge W."/>
            <person name="Gong F."/>
            <person name="Gu Z."/>
            <person name="Guan P."/>
            <person name="Heiman T.J."/>
            <person name="Higgins M.E."/>
            <person name="Ji R.R."/>
            <person name="Ke Z."/>
            <person name="Ketchum K.A."/>
            <person name="Lai Z."/>
            <person name="Lei Y."/>
            <person name="Li Z."/>
            <person name="Li J."/>
            <person name="Liang Y."/>
            <person name="Lin X."/>
            <person name="Lu F."/>
            <person name="Merkulov G.V."/>
            <person name="Milshina N."/>
            <person name="Moore H.M."/>
            <person name="Naik A.K."/>
            <person name="Narayan V.A."/>
            <person name="Neelam B."/>
            <person name="Nusskern D."/>
            <person name="Rusch D.B."/>
            <person name="Salzberg S."/>
            <person name="Shao W."/>
            <person name="Shue B."/>
            <person name="Sun J."/>
            <person name="Wang Z."/>
            <person name="Wang A."/>
            <person name="Wang X."/>
            <person name="Wang J."/>
            <person name="Wei M."/>
            <person name="Wides R."/>
            <person name="Xiao C."/>
            <person name="Yan C."/>
            <person name="Yao A."/>
            <person name="Ye J."/>
            <person name="Zhan M."/>
            <person name="Zhang W."/>
            <person name="Zhang H."/>
            <person name="Zhao Q."/>
            <person name="Zheng L."/>
            <person name="Zhong F."/>
            <person name="Zhong W."/>
            <person name="Zhu S."/>
            <person name="Zhao S."/>
            <person name="Gilbert D."/>
            <person name="Baumhueter S."/>
            <person name="Spier G."/>
            <person name="Carter C."/>
            <person name="Cravchik A."/>
            <person name="Woodage T."/>
            <person name="Ali F."/>
            <person name="An H."/>
            <person name="Awe A."/>
            <person name="Baldwin D."/>
            <person name="Baden H."/>
            <person name="Barnstead M."/>
            <person name="Barrow I."/>
            <person name="Beeson K."/>
            <person name="Busam D."/>
            <person name="Carver A."/>
            <person name="Center A."/>
            <person name="Cheng M.L."/>
            <person name="Curry L."/>
            <person name="Danaher S."/>
            <person name="Davenport L."/>
            <person name="Desilets R."/>
            <person name="Dietz S."/>
            <person name="Dodson K."/>
            <person name="Doup L."/>
            <person name="Ferriera S."/>
            <person name="Garg N."/>
            <person name="Gluecksmann A."/>
            <person name="Hart B."/>
            <person name="Haynes J."/>
            <person name="Haynes C."/>
            <person name="Heiner C."/>
            <person name="Hladun S."/>
            <person name="Hostin D."/>
            <person name="Houck J."/>
            <person name="Howland T."/>
            <person name="Ibegwam C."/>
            <person name="Johnson J."/>
            <person name="Kalush F."/>
            <person name="Kline L."/>
            <person name="Koduru S."/>
            <person name="Love A."/>
            <person name="Mann F."/>
            <person name="May D."/>
            <person name="McCawley S."/>
            <person name="McIntosh T."/>
            <person name="McMullen I."/>
            <person name="Moy M."/>
            <person name="Moy L."/>
            <person name="Murphy B."/>
            <person name="Nelson K."/>
            <person name="Pfannkoch C."/>
            <person name="Pratts E."/>
            <person name="Puri V."/>
            <person name="Qureshi H."/>
            <person name="Reardon M."/>
            <person name="Rodriguez R."/>
            <person name="Rogers Y.H."/>
            <person name="Romblad D."/>
            <person name="Ruhfel B."/>
            <person name="Scott R."/>
            <person name="Sitter C."/>
            <person name="Smallwood M."/>
            <person name="Stewart E."/>
            <person name="Strong R."/>
            <person name="Suh E."/>
            <person name="Thomas R."/>
            <person name="Tint N.N."/>
            <person name="Tse S."/>
            <person name="Vech C."/>
            <person name="Wang G."/>
            <person name="Wetter J."/>
            <person name="Williams S."/>
            <person name="Williams M."/>
            <person name="Windsor S."/>
            <person name="Winn-Deen E."/>
            <person name="Wolfe K."/>
            <person name="Zaveri J."/>
            <person name="Zaveri K."/>
            <person name="Abril J.F."/>
            <person name="Guigo R."/>
            <person name="Campbell M.J."/>
            <person name="Sjolander K.V."/>
            <person name="Karlak B."/>
            <person name="Kejariwal A."/>
            <person name="Mi H."/>
            <person name="Lazareva B."/>
            <person name="Hatton T."/>
            <person name="Narechania A."/>
            <person name="Diemer K."/>
            <person name="Muruganujan A."/>
            <person name="Guo N."/>
            <person name="Sato S."/>
            <person name="Bafna V."/>
            <person name="Istrail S."/>
            <person name="Lippert R."/>
            <person name="Schwartz R."/>
            <person name="Walenz B."/>
            <person name="Yooseph S."/>
            <person name="Allen D."/>
            <person name="Basu A."/>
            <person name="Baxendale J."/>
            <person name="Blick L."/>
            <person name="Caminha M."/>
            <person name="Carnes-Stine J."/>
            <person name="Caulk P."/>
            <person name="Chiang Y.H."/>
            <person name="Coyne M."/>
            <person name="Dahlke C."/>
            <person name="Mays A."/>
            <person name="Dombroski M."/>
            <person name="Donnelly M."/>
            <person name="Ely D."/>
            <person name="Esparham S."/>
            <person name="Fosler C."/>
            <person name="Gire H."/>
            <person name="Glanowski S."/>
            <person name="Glasser K."/>
            <person name="Glodek A."/>
            <person name="Gorokhov M."/>
            <person name="Graham K."/>
            <person name="Gropman B."/>
            <person name="Harris M."/>
            <person name="Heil J."/>
            <person name="Henderson S."/>
            <person name="Hoover J."/>
            <person name="Jennings D."/>
            <person name="Jordan C."/>
            <person name="Jordan J."/>
            <person name="Kasha J."/>
            <person name="Kagan L."/>
            <person name="Kraft C."/>
            <person name="Levitsky A."/>
            <person name="Lewis M."/>
            <person name="Liu X."/>
            <person name="Lopez J."/>
            <person name="Ma D."/>
            <person name="Majoros W."/>
            <person name="McDaniel J."/>
            <person name="Murphy S."/>
            <person name="Newman M."/>
            <person name="Nguyen T."/>
            <person name="Nguyen N."/>
            <person name="Nodell M."/>
            <person name="Pan S."/>
            <person name="Peck J."/>
            <person name="Peterson M."/>
            <person name="Rowe W."/>
            <person name="Sanders R."/>
            <person name="Scott J."/>
            <person name="Simpson M."/>
            <person name="Smith T."/>
            <person name="Sprague A."/>
            <person name="Stockwell T."/>
            <person name="Turner R."/>
            <person name="Venter E."/>
            <person name="Wang M."/>
            <person name="Wen M."/>
            <person name="Wu D."/>
            <person name="Wu M."/>
            <person name="Xia A."/>
            <person name="Zandieh A."/>
            <person name="Zhu X."/>
        </authorList>
    </citation>
    <scope>NUCLEOTIDE SEQUENCE</scope>
</reference>
<proteinExistence type="evidence at transcript level"/>
<sequence length="154" mass="17561">MCTVAHTCIEHMCTYMRLHPLAHPHTCALAPICTHVHTLAHMCICRNAPLHLCDTPAHLHTPICIQAQTHSHTFAHTATNLHKQHLYTDTYPFVPIQCTLTHLHTAVLAHTFAHTHLHTCTHTTHLSVQHTYLCAYMHICTCTQQWHTLLYHSP</sequence>
<reference evidence="3" key="4">
    <citation type="submission" date="2005-07" db="EMBL/GenBank/DDBJ databases">
        <authorList>
            <person name="Mural R.J."/>
            <person name="Istrail S."/>
            <person name="Sutton G."/>
            <person name="Florea L."/>
            <person name="Halpern A.L."/>
            <person name="Mobarry C.M."/>
            <person name="Lippert R."/>
            <person name="Walenz B."/>
            <person name="Shatkay H."/>
            <person name="Dew I."/>
            <person name="Miller J.R."/>
            <person name="Flanigan M.J."/>
            <person name="Edwards N.J."/>
            <person name="Bolanos R."/>
            <person name="Fasulo D."/>
            <person name="Halldorsson B.V."/>
            <person name="Hannenhalli S."/>
            <person name="Turner R."/>
            <person name="Yooseph S."/>
            <person name="Lu F."/>
            <person name="Nusskern D.R."/>
            <person name="Shue B.C."/>
            <person name="Zheng X.H."/>
            <person name="Zhong F."/>
            <person name="Delcher A.L."/>
            <person name="Huson D.H."/>
            <person name="Kravitz S.A."/>
            <person name="Mouchard L."/>
            <person name="Reinert K."/>
            <person name="Remington K.A."/>
            <person name="Clark A.G."/>
            <person name="Waterman M.S."/>
            <person name="Eichler E.E."/>
            <person name="Adams M.D."/>
            <person name="Hunkapiller M.W."/>
            <person name="Myers E.W."/>
            <person name="Venter J.C."/>
        </authorList>
    </citation>
    <scope>NUCLEOTIDE SEQUENCE</scope>
</reference>
<organism evidence="2">
    <name type="scientific">Homo sapiens</name>
    <name type="common">Human</name>
    <dbReference type="NCBI Taxonomy" id="9606"/>
    <lineage>
        <taxon>Eukaryota</taxon>
        <taxon>Metazoa</taxon>
        <taxon>Chordata</taxon>
        <taxon>Craniata</taxon>
        <taxon>Vertebrata</taxon>
        <taxon>Euteleostomi</taxon>
        <taxon>Mammalia</taxon>
        <taxon>Eutheria</taxon>
        <taxon>Euarchontoglires</taxon>
        <taxon>Primates</taxon>
        <taxon>Haplorrhini</taxon>
        <taxon>Catarrhini</taxon>
        <taxon>Hominidae</taxon>
        <taxon>Homo</taxon>
    </lineage>
</organism>
<reference evidence="1" key="3">
    <citation type="submission" date="2003-07" db="EMBL/GenBank/DDBJ databases">
        <title>NEDO human cDNA sequencing project.</title>
        <authorList>
            <person name="Ota T."/>
            <person name="Nakagawa S."/>
            <person name="Senoh A."/>
            <person name="Mizuguchi H."/>
            <person name="Inagaki H."/>
            <person name="Sugiyama T."/>
            <person name="Irie R."/>
            <person name="Otsuki T."/>
            <person name="Sato H."/>
            <person name="Wakamatsu A."/>
            <person name="Ishii S."/>
            <person name="Yamamoto J."/>
            <person name="Isono Y."/>
            <person name="Kawai-Hio Y."/>
            <person name="Saito K."/>
            <person name="Nishikawa T."/>
            <person name="Kimura K."/>
            <person name="Yamashita H."/>
            <person name="Matsuo K."/>
            <person name="Nakamura Y."/>
            <person name="Sekine M."/>
            <person name="Kikuchi H."/>
            <person name="Kanda K."/>
            <person name="Wagatsuma M."/>
            <person name="Murakawa K."/>
            <person name="Kanehori K."/>
            <person name="Takahashi-Fujii A."/>
            <person name="Oshima A."/>
            <person name="Sugiyama A."/>
            <person name="Kawakami B."/>
            <person name="Suzuki Y."/>
            <person name="Sugano S."/>
            <person name="Nagahari K."/>
            <person name="Masuho Y."/>
            <person name="Nagai K."/>
            <person name="Isogai T."/>
        </authorList>
    </citation>
    <scope>NUCLEOTIDE SEQUENCE</scope>
    <source>
        <tissue evidence="1">Brain</tissue>
    </source>
</reference>
<reference evidence="2" key="2">
    <citation type="submission" date="2003-07" db="EMBL/GenBank/DDBJ databases">
        <title>NEDO human cDNA sequencing project.</title>
        <authorList>
            <person name="Tashiro H."/>
            <person name="Yamazaki M."/>
            <person name="Watanabe K."/>
            <person name="Kumagai A."/>
            <person name="Itakura S."/>
            <person name="Fukuzumi Y."/>
            <person name="Fujimori Y."/>
            <person name="Komiyama M."/>
            <person name="Sugiyama T."/>
            <person name="Irie R."/>
            <person name="Otsuki T."/>
            <person name="Sato H."/>
            <person name="Ota T."/>
            <person name="Wakamatsu A."/>
            <person name="Ishii S."/>
            <person name="Yamamoto J."/>
            <person name="Isono Y."/>
            <person name="Kawai-Hio Y."/>
            <person name="Saito K."/>
            <person name="Nishikawa T."/>
            <person name="Kimura K."/>
            <person name="Yamashita H."/>
            <person name="Matsuo K."/>
            <person name="Nakamura Y."/>
            <person name="Sekine M."/>
            <person name="Kikuchi H."/>
            <person name="Kanda K."/>
            <person name="Wagatsuma M."/>
            <person name="Murakawa K."/>
            <person name="Kanehori K."/>
            <person name="Takahashi-Fujii A."/>
            <person name="Oshima A."/>
            <person name="Sugiyama A."/>
            <person name="Kawakami B."/>
            <person name="Suzuki Y."/>
            <person name="Sugano S."/>
            <person name="Nagahari K."/>
            <person name="Masuho Y."/>
            <person name="Nagai K."/>
            <person name="Isogai T."/>
        </authorList>
    </citation>
    <scope>NUCLEOTIDE SEQUENCE</scope>
    <source>
        <tissue evidence="2">Thymus</tissue>
    </source>
</reference>
<accession>Q6ZRC4</accession>
<protein>
    <submittedName>
        <fullName evidence="3">FLJ45079 protein</fullName>
    </submittedName>
    <submittedName>
        <fullName evidence="1">cDNA FLJ45079 fis, clone BRAWH3027675</fullName>
    </submittedName>
    <submittedName>
        <fullName evidence="2">cDNA FLJ46474 fis, clone THYMU3024164</fullName>
    </submittedName>
</protein>
<dbReference type="AlphaFoldDB" id="Q6ZRC4"/>
<evidence type="ECO:0000313" key="3">
    <source>
        <dbReference type="EMBL" id="EAW89479.1"/>
    </source>
</evidence>
<dbReference type="EMBL" id="AK128332">
    <property type="protein sequence ID" value="BAC87388.1"/>
    <property type="molecule type" value="mRNA"/>
</dbReference>
<evidence type="ECO:0000313" key="1">
    <source>
        <dbReference type="EMBL" id="BAC86792.1"/>
    </source>
</evidence>
<gene>
    <name evidence="3" type="primary">FLJ45079</name>
    <name evidence="3" type="ORF">hCG_2045499</name>
</gene>
<name>Q6ZRC4_HUMAN</name>
<dbReference type="EMBL" id="AK127023">
    <property type="protein sequence ID" value="BAC86792.1"/>
    <property type="molecule type" value="mRNA"/>
</dbReference>
<evidence type="ECO:0000313" key="2">
    <source>
        <dbReference type="EMBL" id="BAC87388.1"/>
    </source>
</evidence>